<dbReference type="GO" id="GO:0016614">
    <property type="term" value="F:oxidoreductase activity, acting on CH-OH group of donors"/>
    <property type="evidence" value="ECO:0007669"/>
    <property type="project" value="InterPro"/>
</dbReference>
<dbReference type="AlphaFoldDB" id="A0AAJ8K8F2"/>
<dbReference type="SUPFAM" id="SSF54373">
    <property type="entry name" value="FAD-linked reductases, C-terminal domain"/>
    <property type="match status" value="1"/>
</dbReference>
<evidence type="ECO:0000313" key="8">
    <source>
        <dbReference type="Proteomes" id="UP000092730"/>
    </source>
</evidence>
<reference evidence="7" key="2">
    <citation type="submission" date="2024-02" db="EMBL/GenBank/DDBJ databases">
        <title>Comparative genomics of Cryptococcus and Kwoniella reveals pathogenesis evolution and contrasting modes of karyotype evolution via chromosome fusion or intercentromeric recombination.</title>
        <authorList>
            <person name="Coelho M.A."/>
            <person name="David-Palma M."/>
            <person name="Shea T."/>
            <person name="Bowers K."/>
            <person name="McGinley-Smith S."/>
            <person name="Mohammad A.W."/>
            <person name="Gnirke A."/>
            <person name="Yurkov A.M."/>
            <person name="Nowrousian M."/>
            <person name="Sun S."/>
            <person name="Cuomo C.A."/>
            <person name="Heitman J."/>
        </authorList>
    </citation>
    <scope>NUCLEOTIDE SEQUENCE</scope>
    <source>
        <strain evidence="7">CBS 10118</strain>
    </source>
</reference>
<dbReference type="PROSITE" id="PS00623">
    <property type="entry name" value="GMC_OXRED_1"/>
    <property type="match status" value="1"/>
</dbReference>
<dbReference type="PANTHER" id="PTHR11552">
    <property type="entry name" value="GLUCOSE-METHANOL-CHOLINE GMC OXIDOREDUCTASE"/>
    <property type="match status" value="1"/>
</dbReference>
<organism evidence="7 8">
    <name type="scientific">Kwoniella bestiolae CBS 10118</name>
    <dbReference type="NCBI Taxonomy" id="1296100"/>
    <lineage>
        <taxon>Eukaryota</taxon>
        <taxon>Fungi</taxon>
        <taxon>Dikarya</taxon>
        <taxon>Basidiomycota</taxon>
        <taxon>Agaricomycotina</taxon>
        <taxon>Tremellomycetes</taxon>
        <taxon>Tremellales</taxon>
        <taxon>Cryptococcaceae</taxon>
        <taxon>Kwoniella</taxon>
    </lineage>
</organism>
<keyword evidence="8" id="KW-1185">Reference proteome</keyword>
<evidence type="ECO:0000256" key="4">
    <source>
        <dbReference type="SAM" id="MobiDB-lite"/>
    </source>
</evidence>
<dbReference type="Gene3D" id="3.50.50.60">
    <property type="entry name" value="FAD/NAD(P)-binding domain"/>
    <property type="match status" value="1"/>
</dbReference>
<dbReference type="PIRSF" id="PIRSF000137">
    <property type="entry name" value="Alcohol_oxidase"/>
    <property type="match status" value="1"/>
</dbReference>
<dbReference type="Proteomes" id="UP000092730">
    <property type="component" value="Chromosome 3"/>
</dbReference>
<proteinExistence type="inferred from homology"/>
<protein>
    <recommendedName>
        <fullName evidence="5 6">Glucose-methanol-choline oxidoreductase N-terminal domain-containing protein</fullName>
    </recommendedName>
</protein>
<feature type="region of interest" description="Disordered" evidence="4">
    <location>
        <begin position="483"/>
        <end position="514"/>
    </location>
</feature>
<comment type="similarity">
    <text evidence="2 3">Belongs to the GMC oxidoreductase family.</text>
</comment>
<dbReference type="InterPro" id="IPR036188">
    <property type="entry name" value="FAD/NAD-bd_sf"/>
</dbReference>
<dbReference type="Pfam" id="PF00732">
    <property type="entry name" value="GMC_oxred_N"/>
    <property type="match status" value="1"/>
</dbReference>
<comment type="cofactor">
    <cofactor evidence="1">
        <name>FAD</name>
        <dbReference type="ChEBI" id="CHEBI:57692"/>
    </cofactor>
</comment>
<evidence type="ECO:0000259" key="6">
    <source>
        <dbReference type="PROSITE" id="PS00624"/>
    </source>
</evidence>
<dbReference type="PANTHER" id="PTHR11552:SF78">
    <property type="entry name" value="GLUCOSE-METHANOL-CHOLINE OXIDOREDUCTASE N-TERMINAL DOMAIN-CONTAINING PROTEIN"/>
    <property type="match status" value="1"/>
</dbReference>
<dbReference type="Pfam" id="PF05199">
    <property type="entry name" value="GMC_oxred_C"/>
    <property type="match status" value="1"/>
</dbReference>
<evidence type="ECO:0000256" key="1">
    <source>
        <dbReference type="ARBA" id="ARBA00001974"/>
    </source>
</evidence>
<dbReference type="EMBL" id="CP144543">
    <property type="protein sequence ID" value="WVW82657.1"/>
    <property type="molecule type" value="Genomic_DNA"/>
</dbReference>
<evidence type="ECO:0000259" key="5">
    <source>
        <dbReference type="PROSITE" id="PS00623"/>
    </source>
</evidence>
<keyword evidence="3" id="KW-0285">Flavoprotein</keyword>
<dbReference type="GeneID" id="30213662"/>
<dbReference type="KEGG" id="kbi:30213662"/>
<keyword evidence="3" id="KW-0274">FAD</keyword>
<dbReference type="InterPro" id="IPR000172">
    <property type="entry name" value="GMC_OxRdtase_N"/>
</dbReference>
<dbReference type="InterPro" id="IPR012132">
    <property type="entry name" value="GMC_OxRdtase"/>
</dbReference>
<evidence type="ECO:0000256" key="3">
    <source>
        <dbReference type="RuleBase" id="RU003968"/>
    </source>
</evidence>
<reference evidence="7" key="1">
    <citation type="submission" date="2013-07" db="EMBL/GenBank/DDBJ databases">
        <authorList>
            <consortium name="The Broad Institute Genome Sequencing Platform"/>
            <person name="Cuomo C."/>
            <person name="Litvintseva A."/>
            <person name="Chen Y."/>
            <person name="Heitman J."/>
            <person name="Sun S."/>
            <person name="Springer D."/>
            <person name="Dromer F."/>
            <person name="Young S.K."/>
            <person name="Zeng Q."/>
            <person name="Gargeya S."/>
            <person name="Fitzgerald M."/>
            <person name="Abouelleil A."/>
            <person name="Alvarado L."/>
            <person name="Berlin A.M."/>
            <person name="Chapman S.B."/>
            <person name="Dewar J."/>
            <person name="Goldberg J."/>
            <person name="Griggs A."/>
            <person name="Gujja S."/>
            <person name="Hansen M."/>
            <person name="Howarth C."/>
            <person name="Imamovic A."/>
            <person name="Larimer J."/>
            <person name="McCowan C."/>
            <person name="Murphy C."/>
            <person name="Pearson M."/>
            <person name="Priest M."/>
            <person name="Roberts A."/>
            <person name="Saif S."/>
            <person name="Shea T."/>
            <person name="Sykes S."/>
            <person name="Wortman J."/>
            <person name="Nusbaum C."/>
            <person name="Birren B."/>
        </authorList>
    </citation>
    <scope>NUCLEOTIDE SEQUENCE</scope>
    <source>
        <strain evidence="7">CBS 10118</strain>
    </source>
</reference>
<dbReference type="InterPro" id="IPR007867">
    <property type="entry name" value="GMC_OxRtase_C"/>
</dbReference>
<sequence>MSSANICPDEADVIICGGGGAGCVIATRLAEARPDLSILVLEQGPDNREAKRLNRPLDSLFWLFQQNPYLKWIDCEPEKELGGRQPRIPVGNILGGGTSINTLMYNTPAASDFDDWQQPGWSYRDLGPLIRKSIKFLSPERPGSSPHSDQGVFHVSSGGHTVSYGEAYAKACRLVLREAEECENVTTYRTGHGFGRQPKLITSDGKRSNVADAYLHPCRTRNLTVVTGVTIDKVVFEGTRAIGVQVIGNNQPSASFGTREKYTKIVKAHRTVILTCGALGSPAVLERSGIGNPDVLRAAGVKVKVDLPGVGHDLDDHQLICPMYRATEGYYEPFDQYARGEKSVKGPIDEEYDRTGKGIAASNGFDFGMKIRPTQEEVTSMGPAFERYWKRIGADKPDKPLYSNVILPYFYSYRPPPEGKYFCIGGFHNYPASRGSVHIRSSDPFATPRAVSGFLTRPEDLPVHVWYYKKQREFCRRLPFYEGEEPESHPRFDPKSAARLRTSDDPNRTDKPIEEDTIPYSAEDDKAIEQYVRENVATAYHSIGTCAMRKREAKGVVDARLNVHGVQSLKVADLSICPSNIGSNTTSVVLLIAENAAQIFLEEQGDGSLHASRPRAAKL</sequence>
<gene>
    <name evidence="7" type="ORF">I302_104668</name>
</gene>
<dbReference type="RefSeq" id="XP_065725999.1">
    <property type="nucleotide sequence ID" value="XM_065869927.1"/>
</dbReference>
<evidence type="ECO:0000313" key="7">
    <source>
        <dbReference type="EMBL" id="WVW82657.1"/>
    </source>
</evidence>
<feature type="compositionally biased region" description="Basic and acidic residues" evidence="4">
    <location>
        <begin position="486"/>
        <end position="514"/>
    </location>
</feature>
<feature type="domain" description="Glucose-methanol-choline oxidoreductase N-terminal" evidence="6">
    <location>
        <begin position="277"/>
        <end position="291"/>
    </location>
</feature>
<dbReference type="SUPFAM" id="SSF51905">
    <property type="entry name" value="FAD/NAD(P)-binding domain"/>
    <property type="match status" value="1"/>
</dbReference>
<dbReference type="Gene3D" id="3.30.560.10">
    <property type="entry name" value="Glucose Oxidase, domain 3"/>
    <property type="match status" value="1"/>
</dbReference>
<accession>A0AAJ8K8F2</accession>
<name>A0AAJ8K8F2_9TREE</name>
<dbReference type="GO" id="GO:0050660">
    <property type="term" value="F:flavin adenine dinucleotide binding"/>
    <property type="evidence" value="ECO:0007669"/>
    <property type="project" value="InterPro"/>
</dbReference>
<dbReference type="PROSITE" id="PS00624">
    <property type="entry name" value="GMC_OXRED_2"/>
    <property type="match status" value="1"/>
</dbReference>
<evidence type="ECO:0000256" key="2">
    <source>
        <dbReference type="ARBA" id="ARBA00010790"/>
    </source>
</evidence>
<feature type="domain" description="Glucose-methanol-choline oxidoreductase N-terminal" evidence="5">
    <location>
        <begin position="91"/>
        <end position="114"/>
    </location>
</feature>